<dbReference type="AlphaFoldDB" id="A0AB37YU34"/>
<gene>
    <name evidence="1" type="ORF">BC10311_03550</name>
</gene>
<dbReference type="Proteomes" id="UP000195728">
    <property type="component" value="Unassembled WGS sequence"/>
</dbReference>
<proteinExistence type="predicted"/>
<comment type="caution">
    <text evidence="1">The sequence shown here is derived from an EMBL/GenBank/DDBJ whole genome shotgun (WGS) entry which is preliminary data.</text>
</comment>
<evidence type="ECO:0000313" key="2">
    <source>
        <dbReference type="Proteomes" id="UP000195728"/>
    </source>
</evidence>
<accession>A0AB37YU34</accession>
<sequence length="19" mass="2074">MIKQLAGSYSEPAIILILI</sequence>
<name>A0AB37YU34_9BACI</name>
<organism evidence="1 2">
    <name type="scientific">Bacillus wiedmannii</name>
    <dbReference type="NCBI Taxonomy" id="1890302"/>
    <lineage>
        <taxon>Bacteria</taxon>
        <taxon>Bacillati</taxon>
        <taxon>Bacillota</taxon>
        <taxon>Bacilli</taxon>
        <taxon>Bacillales</taxon>
        <taxon>Bacillaceae</taxon>
        <taxon>Bacillus</taxon>
        <taxon>Bacillus cereus group</taxon>
    </lineage>
</organism>
<dbReference type="EMBL" id="FMBG01000016">
    <property type="protein sequence ID" value="SCC46940.1"/>
    <property type="molecule type" value="Genomic_DNA"/>
</dbReference>
<reference evidence="1 2" key="1">
    <citation type="submission" date="2016-08" db="EMBL/GenBank/DDBJ databases">
        <authorList>
            <person name="Loux V."/>
            <person name="Rue O."/>
        </authorList>
    </citation>
    <scope>NUCLEOTIDE SEQUENCE [LARGE SCALE GENOMIC DNA]</scope>
    <source>
        <strain evidence="1 2">WSBC_10311</strain>
    </source>
</reference>
<evidence type="ECO:0000313" key="1">
    <source>
        <dbReference type="EMBL" id="SCC46940.1"/>
    </source>
</evidence>
<protein>
    <submittedName>
        <fullName evidence="1">Uncharacterized protein</fullName>
    </submittedName>
</protein>